<organism evidence="1 2">
    <name type="scientific">Pseudomonas amygdali pv. morsprunorum</name>
    <dbReference type="NCBI Taxonomy" id="129138"/>
    <lineage>
        <taxon>Bacteria</taxon>
        <taxon>Pseudomonadati</taxon>
        <taxon>Pseudomonadota</taxon>
        <taxon>Gammaproteobacteria</taxon>
        <taxon>Pseudomonadales</taxon>
        <taxon>Pseudomonadaceae</taxon>
        <taxon>Pseudomonas</taxon>
        <taxon>Pseudomonas amygdali</taxon>
    </lineage>
</organism>
<dbReference type="AlphaFoldDB" id="A0A3M2X353"/>
<comment type="caution">
    <text evidence="1">The sequence shown here is derived from an EMBL/GenBank/DDBJ whole genome shotgun (WGS) entry which is preliminary data.</text>
</comment>
<gene>
    <name evidence="1" type="ORF">ALQ94_200106</name>
</gene>
<proteinExistence type="predicted"/>
<evidence type="ECO:0000313" key="1">
    <source>
        <dbReference type="EMBL" id="RML57468.1"/>
    </source>
</evidence>
<reference evidence="1 2" key="1">
    <citation type="submission" date="2018-08" db="EMBL/GenBank/DDBJ databases">
        <title>Recombination of ecologically and evolutionarily significant loci maintains genetic cohesion in the Pseudomonas syringae species complex.</title>
        <authorList>
            <person name="Dillon M."/>
            <person name="Thakur S."/>
            <person name="Almeida R.N.D."/>
            <person name="Weir B.S."/>
            <person name="Guttman D.S."/>
        </authorList>
    </citation>
    <scope>NUCLEOTIDE SEQUENCE [LARGE SCALE GENOMIC DNA]</scope>
    <source>
        <strain evidence="1 2">19322</strain>
    </source>
</reference>
<evidence type="ECO:0000313" key="2">
    <source>
        <dbReference type="Proteomes" id="UP000277952"/>
    </source>
</evidence>
<dbReference type="EMBL" id="RBNS01000032">
    <property type="protein sequence ID" value="RML57468.1"/>
    <property type="molecule type" value="Genomic_DNA"/>
</dbReference>
<accession>A0A3M2X353</accession>
<protein>
    <submittedName>
        <fullName evidence="1">Uncharacterized protein</fullName>
    </submittedName>
</protein>
<name>A0A3M2X353_PSEA0</name>
<sequence length="60" mass="6856">MNLQHLRIESLCQQFKLDTFATDWPALPSKLLKKKQATPTSWNSFCSVRIEPATSADAKY</sequence>
<dbReference type="Proteomes" id="UP000277952">
    <property type="component" value="Unassembled WGS sequence"/>
</dbReference>